<evidence type="ECO:0000313" key="2">
    <source>
        <dbReference type="EMBL" id="MBO1081263.1"/>
    </source>
</evidence>
<dbReference type="RefSeq" id="WP_207419433.1">
    <property type="nucleotide sequence ID" value="NZ_CP061177.1"/>
</dbReference>
<dbReference type="NCBIfam" id="TIGR02001">
    <property type="entry name" value="gcw_chp"/>
    <property type="match status" value="1"/>
</dbReference>
<dbReference type="InterPro" id="IPR010239">
    <property type="entry name" value="CHP02001"/>
</dbReference>
<protein>
    <submittedName>
        <fullName evidence="2">Uncharacterized protein</fullName>
    </submittedName>
</protein>
<proteinExistence type="predicted"/>
<reference evidence="2 3" key="1">
    <citation type="submission" date="2020-09" db="EMBL/GenBank/DDBJ databases">
        <title>Roseomonas.</title>
        <authorList>
            <person name="Zhu W."/>
        </authorList>
    </citation>
    <scope>NUCLEOTIDE SEQUENCE [LARGE SCALE GENOMIC DNA]</scope>
    <source>
        <strain evidence="2 3">573</strain>
    </source>
</reference>
<feature type="signal peptide" evidence="1">
    <location>
        <begin position="1"/>
        <end position="24"/>
    </location>
</feature>
<name>A0ABS3KUV5_9PROT</name>
<gene>
    <name evidence="2" type="ORF">IAI61_19710</name>
</gene>
<evidence type="ECO:0000256" key="1">
    <source>
        <dbReference type="SAM" id="SignalP"/>
    </source>
</evidence>
<evidence type="ECO:0000313" key="3">
    <source>
        <dbReference type="Proteomes" id="UP001518989"/>
    </source>
</evidence>
<organism evidence="2 3">
    <name type="scientific">Roseomonas haemaphysalidis</name>
    <dbReference type="NCBI Taxonomy" id="2768162"/>
    <lineage>
        <taxon>Bacteria</taxon>
        <taxon>Pseudomonadati</taxon>
        <taxon>Pseudomonadota</taxon>
        <taxon>Alphaproteobacteria</taxon>
        <taxon>Acetobacterales</taxon>
        <taxon>Roseomonadaceae</taxon>
        <taxon>Roseomonas</taxon>
    </lineage>
</organism>
<feature type="chain" id="PRO_5045486252" evidence="1">
    <location>
        <begin position="25"/>
        <end position="249"/>
    </location>
</feature>
<keyword evidence="3" id="KW-1185">Reference proteome</keyword>
<accession>A0ABS3KUV5</accession>
<sequence>MYRIASAAGLAVAAAVLAPAAASAQMRVEALNLTLTATPAVATDYLFRGISQTRNRPAVQGTFEALHDSGFYVGAFVSNVSFLGTDARQEVDLLAGYRFEAIGLSWDIGAIYYSYPGYRRVAGTQEIDFIEGAVKASKIVGPVTLLGSAFVSPNYFGRSGTGVYAEGGADVALPLGLTASGRFGYQWIEREPRFGTPDYATWSASLSREVFAGATLAVGYYGTNISQNECSGGQKLCDDRVMVTLSRKF</sequence>
<dbReference type="EMBL" id="JACTNG010000013">
    <property type="protein sequence ID" value="MBO1081263.1"/>
    <property type="molecule type" value="Genomic_DNA"/>
</dbReference>
<dbReference type="Pfam" id="PF09694">
    <property type="entry name" value="Gcw_chp"/>
    <property type="match status" value="1"/>
</dbReference>
<dbReference type="Proteomes" id="UP001518989">
    <property type="component" value="Unassembled WGS sequence"/>
</dbReference>
<keyword evidence="1" id="KW-0732">Signal</keyword>
<comment type="caution">
    <text evidence="2">The sequence shown here is derived from an EMBL/GenBank/DDBJ whole genome shotgun (WGS) entry which is preliminary data.</text>
</comment>